<dbReference type="Proteomes" id="UP001529085">
    <property type="component" value="Unassembled WGS sequence"/>
</dbReference>
<evidence type="ECO:0000313" key="2">
    <source>
        <dbReference type="Proteomes" id="UP001529085"/>
    </source>
</evidence>
<dbReference type="RefSeq" id="WP_278005146.1">
    <property type="nucleotide sequence ID" value="NZ_JARSBN010000003.1"/>
</dbReference>
<proteinExistence type="predicted"/>
<comment type="caution">
    <text evidence="1">The sequence shown here is derived from an EMBL/GenBank/DDBJ whole genome shotgun (WGS) entry which is preliminary data.</text>
</comment>
<dbReference type="EMBL" id="JARSBN010000003">
    <property type="protein sequence ID" value="MDG4715693.1"/>
    <property type="molecule type" value="Genomic_DNA"/>
</dbReference>
<evidence type="ECO:0008006" key="3">
    <source>
        <dbReference type="Google" id="ProtNLM"/>
    </source>
</evidence>
<reference evidence="1 2" key="1">
    <citation type="submission" date="2023-03" db="EMBL/GenBank/DDBJ databases">
        <title>Strain YYF002 represents a novel species in the genus Winogradskyella isolated from seawater.</title>
        <authorList>
            <person name="Fu Z.-Y."/>
        </authorList>
    </citation>
    <scope>NUCLEOTIDE SEQUENCE [LARGE SCALE GENOMIC DNA]</scope>
    <source>
        <strain evidence="1 2">YYF002</strain>
    </source>
</reference>
<gene>
    <name evidence="1" type="ORF">P7122_07410</name>
</gene>
<protein>
    <recommendedName>
        <fullName evidence="3">Transcription elongation factor</fullName>
    </recommendedName>
</protein>
<sequence length="148" mass="16746">MKLKQELLDICLQDVSKRISHYKNEISFIKESIESNDKVSDEEGESGNSQLLEDLEKNLNYLNDAQKAKDYLNLVKPNVISQNVVLGSIVKTDSINFYIAISKGKVTVSDEDYYIISIQSPIGQLIKSKSVGYQFEFNGKSYEIKAIL</sequence>
<name>A0ABT6G0X2_9FLAO</name>
<keyword evidence="2" id="KW-1185">Reference proteome</keyword>
<organism evidence="1 2">
    <name type="scientific">Winogradskyella marincola</name>
    <dbReference type="NCBI Taxonomy" id="3037795"/>
    <lineage>
        <taxon>Bacteria</taxon>
        <taxon>Pseudomonadati</taxon>
        <taxon>Bacteroidota</taxon>
        <taxon>Flavobacteriia</taxon>
        <taxon>Flavobacteriales</taxon>
        <taxon>Flavobacteriaceae</taxon>
        <taxon>Winogradskyella</taxon>
    </lineage>
</organism>
<accession>A0ABT6G0X2</accession>
<evidence type="ECO:0000313" key="1">
    <source>
        <dbReference type="EMBL" id="MDG4715693.1"/>
    </source>
</evidence>